<reference evidence="2" key="1">
    <citation type="journal article" date="2016" name="Nat. Biotechnol.">
        <title>Sequencing wild and cultivated cassava and related species reveals extensive interspecific hybridization and genetic diversity.</title>
        <authorList>
            <person name="Bredeson J.V."/>
            <person name="Lyons J.B."/>
            <person name="Prochnik S.E."/>
            <person name="Wu G.A."/>
            <person name="Ha C.M."/>
            <person name="Edsinger-Gonzales E."/>
            <person name="Grimwood J."/>
            <person name="Schmutz J."/>
            <person name="Rabbi I.Y."/>
            <person name="Egesi C."/>
            <person name="Nauluvula P."/>
            <person name="Lebot V."/>
            <person name="Ndunguru J."/>
            <person name="Mkamilo G."/>
            <person name="Bart R.S."/>
            <person name="Setter T.L."/>
            <person name="Gleadow R.M."/>
            <person name="Kulakow P."/>
            <person name="Ferguson M.E."/>
            <person name="Rounsley S."/>
            <person name="Rokhsar D.S."/>
        </authorList>
    </citation>
    <scope>NUCLEOTIDE SEQUENCE [LARGE SCALE GENOMIC DNA]</scope>
    <source>
        <strain evidence="2">cv. AM560-2</strain>
    </source>
</reference>
<evidence type="ECO:0000313" key="1">
    <source>
        <dbReference type="EMBL" id="KAG8644581.1"/>
    </source>
</evidence>
<accession>A0ACB7GXB1</accession>
<dbReference type="Proteomes" id="UP000091857">
    <property type="component" value="Chromosome 11"/>
</dbReference>
<evidence type="ECO:0000313" key="2">
    <source>
        <dbReference type="Proteomes" id="UP000091857"/>
    </source>
</evidence>
<proteinExistence type="predicted"/>
<sequence length="111" mass="12922">IENPKVRIEKFDGTNFSFWKMHIEDYLYQNNLHEPLSGEKLETMEHEVWNLKDRKTLGLIRLTLTRNIAFNIVKETTTAGLLVALANMYEKSLAINKLDSMGYIIVFEKSS</sequence>
<keyword evidence="2" id="KW-1185">Reference proteome</keyword>
<name>A0ACB7GXB1_MANES</name>
<comment type="caution">
    <text evidence="1">The sequence shown here is derived from an EMBL/GenBank/DDBJ whole genome shotgun (WGS) entry which is preliminary data.</text>
</comment>
<feature type="non-terminal residue" evidence="1">
    <location>
        <position position="1"/>
    </location>
</feature>
<dbReference type="EMBL" id="CM004397">
    <property type="protein sequence ID" value="KAG8644581.1"/>
    <property type="molecule type" value="Genomic_DNA"/>
</dbReference>
<organism evidence="1 2">
    <name type="scientific">Manihot esculenta</name>
    <name type="common">Cassava</name>
    <name type="synonym">Jatropha manihot</name>
    <dbReference type="NCBI Taxonomy" id="3983"/>
    <lineage>
        <taxon>Eukaryota</taxon>
        <taxon>Viridiplantae</taxon>
        <taxon>Streptophyta</taxon>
        <taxon>Embryophyta</taxon>
        <taxon>Tracheophyta</taxon>
        <taxon>Spermatophyta</taxon>
        <taxon>Magnoliopsida</taxon>
        <taxon>eudicotyledons</taxon>
        <taxon>Gunneridae</taxon>
        <taxon>Pentapetalae</taxon>
        <taxon>rosids</taxon>
        <taxon>fabids</taxon>
        <taxon>Malpighiales</taxon>
        <taxon>Euphorbiaceae</taxon>
        <taxon>Crotonoideae</taxon>
        <taxon>Manihoteae</taxon>
        <taxon>Manihot</taxon>
    </lineage>
</organism>
<protein>
    <submittedName>
        <fullName evidence="1">Uncharacterized protein</fullName>
    </submittedName>
</protein>
<gene>
    <name evidence="1" type="ORF">MANES_11G144550v8</name>
</gene>